<comment type="caution">
    <text evidence="1">The sequence shown here is derived from an EMBL/GenBank/DDBJ whole genome shotgun (WGS) entry which is preliminary data.</text>
</comment>
<protein>
    <submittedName>
        <fullName evidence="1">Haloacid dehalogenase</fullName>
    </submittedName>
</protein>
<evidence type="ECO:0000313" key="2">
    <source>
        <dbReference type="Proteomes" id="UP000225108"/>
    </source>
</evidence>
<reference evidence="1 2" key="1">
    <citation type="submission" date="2017-10" db="EMBL/GenBank/DDBJ databases">
        <title>The draft genome sequence of Williamsia sp. BULT 1.1 isolated from the semi-arid grassland soils from South Africa.</title>
        <authorList>
            <person name="Kabwe M.H."/>
            <person name="Govender N."/>
            <person name="Mutseka Lunga P."/>
            <person name="Vikram S."/>
            <person name="Makhalanyane T.P."/>
        </authorList>
    </citation>
    <scope>NUCLEOTIDE SEQUENCE [LARGE SCALE GENOMIC DNA]</scope>
    <source>
        <strain evidence="1 2">BULT 1.1</strain>
    </source>
</reference>
<dbReference type="AlphaFoldDB" id="A0A2G3PSC6"/>
<dbReference type="NCBIfam" id="TIGR01549">
    <property type="entry name" value="HAD-SF-IA-v1"/>
    <property type="match status" value="1"/>
</dbReference>
<sequence>MTLRPVNAVLFDFSGTLFRFIERSEWFTRLRQESGEEFEGEAQSEIIRRMTAPVGMPPGLPAEDEFAWERRDLDPLLHRRAYLSVLRASGLTLPGHAELLYERVVDPLSWEPYPDTGDCLRRLRERGIKVGVVSNIAFDVRAVFDIHDMAGLVDDFTLSYEVGVTKPDPRIFTLAAGHLGVDPVDVLMVGDSEEADGGARAVGCRFALVEPAPVEQRPHALLDAVSGLLAQ</sequence>
<dbReference type="InterPro" id="IPR023214">
    <property type="entry name" value="HAD_sf"/>
</dbReference>
<proteinExistence type="predicted"/>
<dbReference type="Proteomes" id="UP000225108">
    <property type="component" value="Unassembled WGS sequence"/>
</dbReference>
<dbReference type="PANTHER" id="PTHR46649:SF4">
    <property type="entry name" value="HALOACID DEHALOGENASE-LIKE HYDROLASE (HAD) SUPERFAMILY PROTEIN"/>
    <property type="match status" value="1"/>
</dbReference>
<dbReference type="InterPro" id="IPR006439">
    <property type="entry name" value="HAD-SF_hydro_IA"/>
</dbReference>
<dbReference type="PRINTS" id="PR00413">
    <property type="entry name" value="HADHALOGNASE"/>
</dbReference>
<dbReference type="PANTHER" id="PTHR46649">
    <property type="match status" value="1"/>
</dbReference>
<dbReference type="SFLD" id="SFLDS00003">
    <property type="entry name" value="Haloacid_Dehalogenase"/>
    <property type="match status" value="1"/>
</dbReference>
<organism evidence="1 2">
    <name type="scientific">Williamsia marianensis</name>
    <dbReference type="NCBI Taxonomy" id="85044"/>
    <lineage>
        <taxon>Bacteria</taxon>
        <taxon>Bacillati</taxon>
        <taxon>Actinomycetota</taxon>
        <taxon>Actinomycetes</taxon>
        <taxon>Mycobacteriales</taxon>
        <taxon>Nocardiaceae</taxon>
        <taxon>Williamsia</taxon>
    </lineage>
</organism>
<dbReference type="EMBL" id="PEBD01000004">
    <property type="protein sequence ID" value="PHV68757.1"/>
    <property type="molecule type" value="Genomic_DNA"/>
</dbReference>
<dbReference type="Pfam" id="PF00702">
    <property type="entry name" value="Hydrolase"/>
    <property type="match status" value="1"/>
</dbReference>
<gene>
    <name evidence="1" type="ORF">CSW57_06230</name>
</gene>
<dbReference type="Gene3D" id="3.40.50.1000">
    <property type="entry name" value="HAD superfamily/HAD-like"/>
    <property type="match status" value="1"/>
</dbReference>
<dbReference type="InterPro" id="IPR036412">
    <property type="entry name" value="HAD-like_sf"/>
</dbReference>
<dbReference type="SUPFAM" id="SSF56784">
    <property type="entry name" value="HAD-like"/>
    <property type="match status" value="1"/>
</dbReference>
<name>A0A2G3PSC6_WILMA</name>
<accession>A0A2G3PSC6</accession>
<dbReference type="SFLD" id="SFLDG01129">
    <property type="entry name" value="C1.5:_HAD__Beta-PGM__Phosphata"/>
    <property type="match status" value="1"/>
</dbReference>
<evidence type="ECO:0000313" key="1">
    <source>
        <dbReference type="EMBL" id="PHV68757.1"/>
    </source>
</evidence>